<dbReference type="Proteomes" id="UP000008367">
    <property type="component" value="Unassembled WGS sequence"/>
</dbReference>
<dbReference type="EMBL" id="AJSR01000330">
    <property type="protein sequence ID" value="EKM33336.1"/>
    <property type="molecule type" value="Genomic_DNA"/>
</dbReference>
<evidence type="ECO:0000313" key="1">
    <source>
        <dbReference type="EMBL" id="EKM33336.1"/>
    </source>
</evidence>
<evidence type="ECO:0000313" key="2">
    <source>
        <dbReference type="Proteomes" id="UP000008367"/>
    </source>
</evidence>
<reference evidence="1 2" key="1">
    <citation type="submission" date="2012-10" db="EMBL/GenBank/DDBJ databases">
        <title>Genome sequence of Vibrio Cholerae HENC-02.</title>
        <authorList>
            <person name="Eppinger M."/>
            <person name="Hasan N.A."/>
            <person name="Sengamalay N."/>
            <person name="Hine E."/>
            <person name="Su Q."/>
            <person name="Daugherty S.C."/>
            <person name="Young S."/>
            <person name="Sadzewicz L."/>
            <person name="Tallon L."/>
            <person name="Cebula T.A."/>
            <person name="Ravel J."/>
            <person name="Colwell R.R."/>
        </authorList>
    </citation>
    <scope>NUCLEOTIDE SEQUENCE [LARGE SCALE GENOMIC DNA]</scope>
    <source>
        <strain evidence="1 2">HENC-02</strain>
    </source>
</reference>
<protein>
    <submittedName>
        <fullName evidence="1">Uncharacterized protein</fullName>
    </submittedName>
</protein>
<gene>
    <name evidence="1" type="ORF">VCHENC02_1194B</name>
</gene>
<name>A0A454D402_VIBHA</name>
<feature type="non-terminal residue" evidence="1">
    <location>
        <position position="1"/>
    </location>
</feature>
<sequence>DQKNTQIVRR</sequence>
<comment type="caution">
    <text evidence="1">The sequence shown here is derived from an EMBL/GenBank/DDBJ whole genome shotgun (WGS) entry which is preliminary data.</text>
</comment>
<accession>A0A454D402</accession>
<proteinExistence type="predicted"/>
<organism evidence="1 2">
    <name type="scientific">Vibrio harveyi</name>
    <name type="common">Beneckea harveyi</name>
    <dbReference type="NCBI Taxonomy" id="669"/>
    <lineage>
        <taxon>Bacteria</taxon>
        <taxon>Pseudomonadati</taxon>
        <taxon>Pseudomonadota</taxon>
        <taxon>Gammaproteobacteria</taxon>
        <taxon>Vibrionales</taxon>
        <taxon>Vibrionaceae</taxon>
        <taxon>Vibrio</taxon>
    </lineage>
</organism>